<proteinExistence type="predicted"/>
<feature type="non-terminal residue" evidence="2">
    <location>
        <position position="1020"/>
    </location>
</feature>
<dbReference type="PANTHER" id="PTHR43642:SF1">
    <property type="entry name" value="HYBRID SIGNAL TRANSDUCTION HISTIDINE KINASE G"/>
    <property type="match status" value="1"/>
</dbReference>
<dbReference type="PaxDb" id="35128-Thaps264653"/>
<dbReference type="InterPro" id="IPR053159">
    <property type="entry name" value="Hybrid_Histidine_Kinase"/>
</dbReference>
<dbReference type="HOGENOM" id="CLU_001993_0_0_1"/>
<evidence type="ECO:0000313" key="2">
    <source>
        <dbReference type="EMBL" id="EED86502.1"/>
    </source>
</evidence>
<dbReference type="InterPro" id="IPR025662">
    <property type="entry name" value="Sigma_54_int_dom_ATP-bd_1"/>
</dbReference>
<dbReference type="eggNOG" id="ENOG502SDA5">
    <property type="taxonomic scope" value="Eukaryota"/>
</dbReference>
<dbReference type="GeneID" id="7444409"/>
<dbReference type="InterPro" id="IPR041664">
    <property type="entry name" value="AAA_16"/>
</dbReference>
<dbReference type="OMA" id="ANSHERN"/>
<dbReference type="InterPro" id="IPR027417">
    <property type="entry name" value="P-loop_NTPase"/>
</dbReference>
<evidence type="ECO:0000313" key="3">
    <source>
        <dbReference type="Proteomes" id="UP000001449"/>
    </source>
</evidence>
<feature type="non-terminal residue" evidence="2">
    <location>
        <position position="1"/>
    </location>
</feature>
<keyword evidence="3" id="KW-1185">Reference proteome</keyword>
<protein>
    <recommendedName>
        <fullName evidence="1">Orc1-like AAA ATPase domain-containing protein</fullName>
    </recommendedName>
</protein>
<name>B8LDV1_THAPS</name>
<dbReference type="AlphaFoldDB" id="B8LDV1"/>
<dbReference type="SUPFAM" id="SSF52540">
    <property type="entry name" value="P-loop containing nucleoside triphosphate hydrolases"/>
    <property type="match status" value="1"/>
</dbReference>
<dbReference type="EMBL" id="DS999421">
    <property type="protein sequence ID" value="EED86502.1"/>
    <property type="molecule type" value="Genomic_DNA"/>
</dbReference>
<gene>
    <name evidence="2" type="ORF">THAPSDRAFT_264653</name>
</gene>
<accession>B8LDV1</accession>
<reference evidence="2 3" key="2">
    <citation type="journal article" date="2008" name="Nature">
        <title>The Phaeodactylum genome reveals the evolutionary history of diatom genomes.</title>
        <authorList>
            <person name="Bowler C."/>
            <person name="Allen A.E."/>
            <person name="Badger J.H."/>
            <person name="Grimwood J."/>
            <person name="Jabbari K."/>
            <person name="Kuo A."/>
            <person name="Maheswari U."/>
            <person name="Martens C."/>
            <person name="Maumus F."/>
            <person name="Otillar R.P."/>
            <person name="Rayko E."/>
            <person name="Salamov A."/>
            <person name="Vandepoele K."/>
            <person name="Beszteri B."/>
            <person name="Gruber A."/>
            <person name="Heijde M."/>
            <person name="Katinka M."/>
            <person name="Mock T."/>
            <person name="Valentin K."/>
            <person name="Verret F."/>
            <person name="Berges J.A."/>
            <person name="Brownlee C."/>
            <person name="Cadoret J.P."/>
            <person name="Chiovitti A."/>
            <person name="Choi C.J."/>
            <person name="Coesel S."/>
            <person name="De Martino A."/>
            <person name="Detter J.C."/>
            <person name="Durkin C."/>
            <person name="Falciatore A."/>
            <person name="Fournet J."/>
            <person name="Haruta M."/>
            <person name="Huysman M.J."/>
            <person name="Jenkins B.D."/>
            <person name="Jiroutova K."/>
            <person name="Jorgensen R.E."/>
            <person name="Joubert Y."/>
            <person name="Kaplan A."/>
            <person name="Kroger N."/>
            <person name="Kroth P.G."/>
            <person name="La Roche J."/>
            <person name="Lindquist E."/>
            <person name="Lommer M."/>
            <person name="Martin-Jezequel V."/>
            <person name="Lopez P.J."/>
            <person name="Lucas S."/>
            <person name="Mangogna M."/>
            <person name="McGinnis K."/>
            <person name="Medlin L.K."/>
            <person name="Montsant A."/>
            <person name="Oudot-Le Secq M.P."/>
            <person name="Napoli C."/>
            <person name="Obornik M."/>
            <person name="Parker M.S."/>
            <person name="Petit J.L."/>
            <person name="Porcel B.M."/>
            <person name="Poulsen N."/>
            <person name="Robison M."/>
            <person name="Rychlewski L."/>
            <person name="Rynearson T.A."/>
            <person name="Schmutz J."/>
            <person name="Shapiro H."/>
            <person name="Siaut M."/>
            <person name="Stanley M."/>
            <person name="Sussman M.R."/>
            <person name="Taylor A.R."/>
            <person name="Vardi A."/>
            <person name="von Dassow P."/>
            <person name="Vyverman W."/>
            <person name="Willis A."/>
            <person name="Wyrwicz L.S."/>
            <person name="Rokhsar D.S."/>
            <person name="Weissenbach J."/>
            <person name="Armbrust E.V."/>
            <person name="Green B.R."/>
            <person name="Van de Peer Y."/>
            <person name="Grigoriev I.V."/>
        </authorList>
    </citation>
    <scope>NUCLEOTIDE SEQUENCE [LARGE SCALE GENOMIC DNA]</scope>
    <source>
        <strain evidence="2 3">CCMP1335</strain>
    </source>
</reference>
<dbReference type="RefSeq" id="XP_002297177.1">
    <property type="nucleotide sequence ID" value="XM_002297141.1"/>
</dbReference>
<dbReference type="KEGG" id="tps:THAPSDRAFT_264653"/>
<feature type="domain" description="Orc1-like AAA ATPase" evidence="1">
    <location>
        <begin position="9"/>
        <end position="190"/>
    </location>
</feature>
<dbReference type="Proteomes" id="UP000001449">
    <property type="component" value="Unassembled WGS sequence"/>
</dbReference>
<dbReference type="Pfam" id="PF13191">
    <property type="entry name" value="AAA_16"/>
    <property type="match status" value="1"/>
</dbReference>
<sequence length="1020" mass="116197">DKLNFGDYIFGRSEQLETLLRQAVMIRNEVGRQINRLLLIAGESGSGKSYLVQRTAETLAPSGWRFISAKFDRLQRQPFSVVVSSFDAFFRSTLANSHERNYINAVVASLSHHLSVSAIVDLCNLIPILRGMFPNILQREESSRRNRLHYIFRVLLTAISSVERPLMLFLDDLQWCDQNSLDLLTTLSTQQLDGGMEDAGCVMFVGSYRSNEVDANHVLSSYLTNFDRSTAVIVTKLRVDPVSLKDTNKMLSTVLRLPLRLTRYLTIVVHSKTLGNPFHIKAFLQSLVNEKVLTYSLVERRFVWDILAVKAASIHKDIVGFLKRKLLSLPRSVQESLKVISCFGSQVDTDIIEKLHFSETLQSFMEDLKCAVNESILETSGRVYYFTHDSIQQAAYELMSLEEQRECHCYIGSELLKNISASREPTFLFMFDAVDQLNISKAMGVTVPALAQVLSSLNSRAGDRSMEVGDFVTALSYAEFGISYLDESKWTSNYELCLHLYEIGCVSCYVNGQYDKIHLFLDELLENARCLQDMLKGYYVRIQSLGVLGKVSEAIDKSFDIIRQLGQSFPPLEEITPELLHSELASISLDDFSLDEIVAAPKLPDTKKCWIMKYMTNVMTYLVFLRQQYLPLLAVRMIMFSQKYGYCNESAVGLSAYAHAQLHLLRNVDEGFRWSKNAILLLEGFKAKELLPRLMCFHHSHFTFWKEPIQSSCELFLEVHRQGLLIGDVEIASISRANFGIRCFVCGHELTIVEKEFSSHAIDMVQLKQLRHLSLHLPYQQLILKLMGIDKNPYAVSAGVFVDEDSLLQHAVSTKESGLLHTIYFTRLFLAYWFERYEEAAEMAACYRGATAMRFSDVYHALYEGLSAFCLARSSVDEPKWMVLGENAIATYRSWVKHSSWNFENKLLLLEAERFFAKGEIEAAKEKYETSIESARRHRFVHEEGLAMELLGRLYRDSGRLEEAKEQIALAHVCYDKWGAKGVLDRLGASWPEVSIPPIHRHTISLKGPDVIVTSNIFNL</sequence>
<evidence type="ECO:0000259" key="1">
    <source>
        <dbReference type="Pfam" id="PF13191"/>
    </source>
</evidence>
<dbReference type="InParanoid" id="B8LDV1"/>
<dbReference type="PANTHER" id="PTHR43642">
    <property type="entry name" value="HYBRID SIGNAL TRANSDUCTION HISTIDINE KINASE G"/>
    <property type="match status" value="1"/>
</dbReference>
<dbReference type="Gene3D" id="3.40.50.300">
    <property type="entry name" value="P-loop containing nucleotide triphosphate hydrolases"/>
    <property type="match status" value="1"/>
</dbReference>
<reference evidence="2 3" key="1">
    <citation type="journal article" date="2004" name="Science">
        <title>The genome of the diatom Thalassiosira pseudonana: ecology, evolution, and metabolism.</title>
        <authorList>
            <person name="Armbrust E.V."/>
            <person name="Berges J.A."/>
            <person name="Bowler C."/>
            <person name="Green B.R."/>
            <person name="Martinez D."/>
            <person name="Putnam N.H."/>
            <person name="Zhou S."/>
            <person name="Allen A.E."/>
            <person name="Apt K.E."/>
            <person name="Bechner M."/>
            <person name="Brzezinski M.A."/>
            <person name="Chaal B.K."/>
            <person name="Chiovitti A."/>
            <person name="Davis A.K."/>
            <person name="Demarest M.S."/>
            <person name="Detter J.C."/>
            <person name="Glavina T."/>
            <person name="Goodstein D."/>
            <person name="Hadi M.Z."/>
            <person name="Hellsten U."/>
            <person name="Hildebrand M."/>
            <person name="Jenkins B.D."/>
            <person name="Jurka J."/>
            <person name="Kapitonov V.V."/>
            <person name="Kroger N."/>
            <person name="Lau W.W."/>
            <person name="Lane T.W."/>
            <person name="Larimer F.W."/>
            <person name="Lippmeier J.C."/>
            <person name="Lucas S."/>
            <person name="Medina M."/>
            <person name="Montsant A."/>
            <person name="Obornik M."/>
            <person name="Parker M.S."/>
            <person name="Palenik B."/>
            <person name="Pazour G.J."/>
            <person name="Richardson P.M."/>
            <person name="Rynearson T.A."/>
            <person name="Saito M.A."/>
            <person name="Schwartz D.C."/>
            <person name="Thamatrakoln K."/>
            <person name="Valentin K."/>
            <person name="Vardi A."/>
            <person name="Wilkerson F.P."/>
            <person name="Rokhsar D.S."/>
        </authorList>
    </citation>
    <scope>NUCLEOTIDE SEQUENCE [LARGE SCALE GENOMIC DNA]</scope>
    <source>
        <strain evidence="2 3">CCMP1335</strain>
    </source>
</reference>
<organism evidence="2 3">
    <name type="scientific">Thalassiosira pseudonana</name>
    <name type="common">Marine diatom</name>
    <name type="synonym">Cyclotella nana</name>
    <dbReference type="NCBI Taxonomy" id="35128"/>
    <lineage>
        <taxon>Eukaryota</taxon>
        <taxon>Sar</taxon>
        <taxon>Stramenopiles</taxon>
        <taxon>Ochrophyta</taxon>
        <taxon>Bacillariophyta</taxon>
        <taxon>Coscinodiscophyceae</taxon>
        <taxon>Thalassiosirophycidae</taxon>
        <taxon>Thalassiosirales</taxon>
        <taxon>Thalassiosiraceae</taxon>
        <taxon>Thalassiosira</taxon>
    </lineage>
</organism>
<dbReference type="PROSITE" id="PS00675">
    <property type="entry name" value="SIGMA54_INTERACT_1"/>
    <property type="match status" value="1"/>
</dbReference>